<reference evidence="2" key="1">
    <citation type="submission" date="2019-04" db="EMBL/GenBank/DDBJ databases">
        <authorList>
            <consortium name="Science for Life Laboratories"/>
        </authorList>
    </citation>
    <scope>NUCLEOTIDE SEQUENCE</scope>
    <source>
        <strain evidence="2">MBLW1</strain>
    </source>
</reference>
<evidence type="ECO:0000256" key="1">
    <source>
        <dbReference type="SAM" id="MobiDB-lite"/>
    </source>
</evidence>
<evidence type="ECO:0000313" key="2">
    <source>
        <dbReference type="EMBL" id="VIP02599.1"/>
    </source>
</evidence>
<evidence type="ECO:0000313" key="3">
    <source>
        <dbReference type="Proteomes" id="UP000464378"/>
    </source>
</evidence>
<dbReference type="EMBL" id="LR586016">
    <property type="protein sequence ID" value="VIP02599.1"/>
    <property type="molecule type" value="Genomic_DNA"/>
</dbReference>
<sequence>MPRSRDGVSVSRIFRDYFRENPEFLTQASNVEIYDRFKQEHPEIELTKAVQGVCANIKSIERKKLKDNGGVLPDAPPRPRGRPAKTTAAPTTSTAVTPAAPKVSVAASASPKDALTALEEQIDDVLNIARNLDKTGLEDVIRHLRRARNLVSLKLDS</sequence>
<accession>A0A6C2YN11</accession>
<protein>
    <submittedName>
        <fullName evidence="2">Uncharacterized protein</fullName>
    </submittedName>
</protein>
<proteinExistence type="predicted"/>
<feature type="compositionally biased region" description="Low complexity" evidence="1">
    <location>
        <begin position="84"/>
        <end position="97"/>
    </location>
</feature>
<gene>
    <name evidence="2" type="ORF">GMBLW1_13610</name>
</gene>
<dbReference type="EMBL" id="LR593887">
    <property type="protein sequence ID" value="VTS01885.1"/>
    <property type="molecule type" value="Genomic_DNA"/>
</dbReference>
<keyword evidence="3" id="KW-1185">Reference proteome</keyword>
<dbReference type="AlphaFoldDB" id="A0A6C2YN11"/>
<organism evidence="2">
    <name type="scientific">Tuwongella immobilis</name>
    <dbReference type="NCBI Taxonomy" id="692036"/>
    <lineage>
        <taxon>Bacteria</taxon>
        <taxon>Pseudomonadati</taxon>
        <taxon>Planctomycetota</taxon>
        <taxon>Planctomycetia</taxon>
        <taxon>Gemmatales</taxon>
        <taxon>Gemmataceae</taxon>
        <taxon>Tuwongella</taxon>
    </lineage>
</organism>
<dbReference type="InParanoid" id="A0A6C2YN11"/>
<feature type="region of interest" description="Disordered" evidence="1">
    <location>
        <begin position="65"/>
        <end position="97"/>
    </location>
</feature>
<dbReference type="RefSeq" id="WP_162657758.1">
    <property type="nucleotide sequence ID" value="NZ_LR593887.1"/>
</dbReference>
<dbReference type="KEGG" id="tim:GMBLW1_13610"/>
<name>A0A6C2YN11_9BACT</name>
<dbReference type="Proteomes" id="UP000464378">
    <property type="component" value="Chromosome"/>
</dbReference>